<dbReference type="PROSITE" id="PS51350">
    <property type="entry name" value="PTS_HPR_DOM"/>
    <property type="match status" value="1"/>
</dbReference>
<dbReference type="FunFam" id="3.30.1340.10:FF:000005">
    <property type="entry name" value="Fructose-specific PTS system IIA component"/>
    <property type="match status" value="1"/>
</dbReference>
<dbReference type="Pfam" id="PF00381">
    <property type="entry name" value="PTS-HPr"/>
    <property type="match status" value="1"/>
</dbReference>
<keyword evidence="2" id="KW-0813">Transport</keyword>
<dbReference type="PRINTS" id="PR00107">
    <property type="entry name" value="PHOSPHOCPHPR"/>
</dbReference>
<evidence type="ECO:0000313" key="10">
    <source>
        <dbReference type="EMBL" id="STD27380.1"/>
    </source>
</evidence>
<dbReference type="STRING" id="640513.Entas_2934"/>
<evidence type="ECO:0000259" key="9">
    <source>
        <dbReference type="PROSITE" id="PS51350"/>
    </source>
</evidence>
<proteinExistence type="predicted"/>
<dbReference type="PANTHER" id="PTHR30181">
    <property type="entry name" value="MANNITOL PERMEASE IIC COMPONENT"/>
    <property type="match status" value="1"/>
</dbReference>
<dbReference type="GO" id="GO:0009401">
    <property type="term" value="P:phosphoenolpyruvate-dependent sugar phosphotransferase system"/>
    <property type="evidence" value="ECO:0007669"/>
    <property type="project" value="UniProtKB-KW"/>
</dbReference>
<dbReference type="InterPro" id="IPR000032">
    <property type="entry name" value="HPr-like"/>
</dbReference>
<organism evidence="10 11">
    <name type="scientific">Enterobacter asburiae</name>
    <dbReference type="NCBI Taxonomy" id="61645"/>
    <lineage>
        <taxon>Bacteria</taxon>
        <taxon>Pseudomonadati</taxon>
        <taxon>Pseudomonadota</taxon>
        <taxon>Gammaproteobacteria</taxon>
        <taxon>Enterobacterales</taxon>
        <taxon>Enterobacteriaceae</taxon>
        <taxon>Enterobacter</taxon>
        <taxon>Enterobacter cloacae complex</taxon>
    </lineage>
</organism>
<evidence type="ECO:0000256" key="7">
    <source>
        <dbReference type="ARBA" id="ARBA00022683"/>
    </source>
</evidence>
<sequence>MPPTVLALLTSDDAPTEDVQTAEFVVRNEHGLHARPGTMLVNTIKQFESEITVANLDGTGKPANGRSLMKVVALGVKKGHRLRFTAQGADAEQALKAIGDAIAAGLGEGA</sequence>
<evidence type="ECO:0000256" key="1">
    <source>
        <dbReference type="ARBA" id="ARBA00004496"/>
    </source>
</evidence>
<dbReference type="InterPro" id="IPR050893">
    <property type="entry name" value="Sugar_PTS"/>
</dbReference>
<accession>A0A376FM55</accession>
<reference evidence="10 11" key="1">
    <citation type="submission" date="2018-06" db="EMBL/GenBank/DDBJ databases">
        <authorList>
            <consortium name="Pathogen Informatics"/>
            <person name="Doyle S."/>
        </authorList>
    </citation>
    <scope>NUCLEOTIDE SEQUENCE [LARGE SCALE GENOMIC DNA]</scope>
    <source>
        <strain evidence="10 11">NCTC12123</strain>
    </source>
</reference>
<feature type="domain" description="HPr" evidence="9">
    <location>
        <begin position="19"/>
        <end position="109"/>
    </location>
</feature>
<evidence type="ECO:0000313" key="11">
    <source>
        <dbReference type="Proteomes" id="UP000255163"/>
    </source>
</evidence>
<evidence type="ECO:0000256" key="5">
    <source>
        <dbReference type="ARBA" id="ARBA00022597"/>
    </source>
</evidence>
<dbReference type="Gene3D" id="3.30.1340.10">
    <property type="entry name" value="HPr-like"/>
    <property type="match status" value="1"/>
</dbReference>
<dbReference type="PROSITE" id="PS00369">
    <property type="entry name" value="PTS_HPR_HIS"/>
    <property type="match status" value="1"/>
</dbReference>
<dbReference type="CDD" id="cd00367">
    <property type="entry name" value="PTS-HPr_like"/>
    <property type="match status" value="1"/>
</dbReference>
<dbReference type="GO" id="GO:0090563">
    <property type="term" value="F:protein-phosphocysteine-sugar phosphotransferase activity"/>
    <property type="evidence" value="ECO:0007669"/>
    <property type="project" value="TreeGrafter"/>
</dbReference>
<dbReference type="InterPro" id="IPR002114">
    <property type="entry name" value="PTS_HPr_Ser_P_site"/>
</dbReference>
<dbReference type="InterPro" id="IPR035895">
    <property type="entry name" value="HPr-like_sf"/>
</dbReference>
<evidence type="ECO:0000256" key="8">
    <source>
        <dbReference type="ARBA" id="ARBA00022777"/>
    </source>
</evidence>
<dbReference type="EMBL" id="UFYI01000007">
    <property type="protein sequence ID" value="STD27380.1"/>
    <property type="molecule type" value="Genomic_DNA"/>
</dbReference>
<dbReference type="PANTHER" id="PTHR30181:SF3">
    <property type="entry name" value="MULTIPHOSPHORYL TRANSFER PROTEIN"/>
    <property type="match status" value="1"/>
</dbReference>
<dbReference type="PROSITE" id="PS00589">
    <property type="entry name" value="PTS_HPR_SER"/>
    <property type="match status" value="1"/>
</dbReference>
<gene>
    <name evidence="10" type="primary">fruB_4</name>
    <name evidence="10" type="ORF">NCTC12123_06089</name>
</gene>
<keyword evidence="5" id="KW-0762">Sugar transport</keyword>
<dbReference type="NCBIfam" id="TIGR01003">
    <property type="entry name" value="PTS_HPr_family"/>
    <property type="match status" value="1"/>
</dbReference>
<evidence type="ECO:0000256" key="6">
    <source>
        <dbReference type="ARBA" id="ARBA00022679"/>
    </source>
</evidence>
<keyword evidence="6" id="KW-0808">Transferase</keyword>
<keyword evidence="3" id="KW-0963">Cytoplasm</keyword>
<dbReference type="GO" id="GO:0005737">
    <property type="term" value="C:cytoplasm"/>
    <property type="evidence" value="ECO:0007669"/>
    <property type="project" value="UniProtKB-SubCell"/>
</dbReference>
<dbReference type="GO" id="GO:0005886">
    <property type="term" value="C:plasma membrane"/>
    <property type="evidence" value="ECO:0007669"/>
    <property type="project" value="TreeGrafter"/>
</dbReference>
<name>A0A376FM55_ENTAS</name>
<keyword evidence="8" id="KW-0418">Kinase</keyword>
<evidence type="ECO:0000256" key="3">
    <source>
        <dbReference type="ARBA" id="ARBA00022490"/>
    </source>
</evidence>
<evidence type="ECO:0000256" key="4">
    <source>
        <dbReference type="ARBA" id="ARBA00022553"/>
    </source>
</evidence>
<keyword evidence="4" id="KW-0597">Phosphoprotein</keyword>
<dbReference type="AlphaFoldDB" id="A0A376FM55"/>
<evidence type="ECO:0000256" key="2">
    <source>
        <dbReference type="ARBA" id="ARBA00022448"/>
    </source>
</evidence>
<comment type="subcellular location">
    <subcellularLocation>
        <location evidence="1">Cytoplasm</location>
    </subcellularLocation>
</comment>
<keyword evidence="7" id="KW-0598">Phosphotransferase system</keyword>
<dbReference type="Proteomes" id="UP000255163">
    <property type="component" value="Unassembled WGS sequence"/>
</dbReference>
<dbReference type="InterPro" id="IPR001020">
    <property type="entry name" value="PTS_HPr_His_P_site"/>
</dbReference>
<dbReference type="GO" id="GO:0016301">
    <property type="term" value="F:kinase activity"/>
    <property type="evidence" value="ECO:0007669"/>
    <property type="project" value="UniProtKB-KW"/>
</dbReference>
<dbReference type="SUPFAM" id="SSF55594">
    <property type="entry name" value="HPr-like"/>
    <property type="match status" value="1"/>
</dbReference>
<protein>
    <submittedName>
        <fullName evidence="10">HPr family phosphocarrier protein</fullName>
    </submittedName>
</protein>